<proteinExistence type="inferred from homology"/>
<dbReference type="STRING" id="70415.A0A5S6Q760"/>
<dbReference type="GO" id="GO:0016405">
    <property type="term" value="F:CoA-ligase activity"/>
    <property type="evidence" value="ECO:0007669"/>
    <property type="project" value="TreeGrafter"/>
</dbReference>
<evidence type="ECO:0000313" key="8">
    <source>
        <dbReference type="WBParaSite" id="TMUE_1000003044.1"/>
    </source>
</evidence>
<accession>A0A5S6Q760</accession>
<protein>
    <submittedName>
        <fullName evidence="8">AMP-binding enzyme C-terminal domain-containing protein</fullName>
    </submittedName>
</protein>
<feature type="domain" description="AMP-binding enzyme C-terminal" evidence="6">
    <location>
        <begin position="111"/>
        <end position="187"/>
    </location>
</feature>
<dbReference type="Pfam" id="PF00501">
    <property type="entry name" value="AMP-binding"/>
    <property type="match status" value="1"/>
</dbReference>
<evidence type="ECO:0000259" key="5">
    <source>
        <dbReference type="Pfam" id="PF00501"/>
    </source>
</evidence>
<feature type="domain" description="AMP-dependent synthetase/ligase" evidence="5">
    <location>
        <begin position="1"/>
        <end position="60"/>
    </location>
</feature>
<sequence>MTECAPATITKRGQYKVGSVGQPAPSMEVKVVNSQSDRPCRRSEVGEIWIRGPTRMIAYLHNPEATKATVTADGWVKTGDMGYLDSDDHLYVVDRIKELIKYKSKQVAPTELENVLLQHPAIKDAAVIGIPKAEVGEIPRAYICLKPGCSLSEEDVHTFIEGKLAPHKWLRGGVRFVENIPHSCNGKVQRKALKEQAMLESAGKNGSIAHQNDAAKLFPAYLYKGPTNHCIVAAEPNV</sequence>
<comment type="subcellular location">
    <subcellularLocation>
        <location evidence="1">Peroxisome</location>
    </subcellularLocation>
</comment>
<dbReference type="GO" id="GO:0019748">
    <property type="term" value="P:secondary metabolic process"/>
    <property type="evidence" value="ECO:0007669"/>
    <property type="project" value="TreeGrafter"/>
</dbReference>
<dbReference type="WBParaSite" id="TMUE_1000003044.1">
    <property type="protein sequence ID" value="TMUE_1000003044.1"/>
    <property type="gene ID" value="WBGene00294351"/>
</dbReference>
<evidence type="ECO:0000313" key="7">
    <source>
        <dbReference type="Proteomes" id="UP000046395"/>
    </source>
</evidence>
<keyword evidence="7" id="KW-1185">Reference proteome</keyword>
<evidence type="ECO:0000256" key="2">
    <source>
        <dbReference type="ARBA" id="ARBA00006432"/>
    </source>
</evidence>
<evidence type="ECO:0000256" key="1">
    <source>
        <dbReference type="ARBA" id="ARBA00004275"/>
    </source>
</evidence>
<dbReference type="PANTHER" id="PTHR24096">
    <property type="entry name" value="LONG-CHAIN-FATTY-ACID--COA LIGASE"/>
    <property type="match status" value="1"/>
</dbReference>
<evidence type="ECO:0000256" key="4">
    <source>
        <dbReference type="ARBA" id="ARBA00023140"/>
    </source>
</evidence>
<dbReference type="Pfam" id="PF13193">
    <property type="entry name" value="AMP-binding_C"/>
    <property type="match status" value="1"/>
</dbReference>
<dbReference type="FunFam" id="3.30.300.30:FF:000007">
    <property type="entry name" value="4-coumarate--CoA ligase 2"/>
    <property type="match status" value="1"/>
</dbReference>
<dbReference type="SUPFAM" id="SSF56801">
    <property type="entry name" value="Acetyl-CoA synthetase-like"/>
    <property type="match status" value="1"/>
</dbReference>
<dbReference type="InterPro" id="IPR045851">
    <property type="entry name" value="AMP-bd_C_sf"/>
</dbReference>
<keyword evidence="3" id="KW-0436">Ligase</keyword>
<dbReference type="InterPro" id="IPR025110">
    <property type="entry name" value="AMP-bd_C"/>
</dbReference>
<evidence type="ECO:0000259" key="6">
    <source>
        <dbReference type="Pfam" id="PF13193"/>
    </source>
</evidence>
<dbReference type="GO" id="GO:0005777">
    <property type="term" value="C:peroxisome"/>
    <property type="evidence" value="ECO:0007669"/>
    <property type="project" value="UniProtKB-SubCell"/>
</dbReference>
<keyword evidence="4" id="KW-0576">Peroxisome</keyword>
<dbReference type="Gene3D" id="3.40.50.12780">
    <property type="entry name" value="N-terminal domain of ligase-like"/>
    <property type="match status" value="1"/>
</dbReference>
<name>A0A5S6Q760_TRIMR</name>
<dbReference type="AlphaFoldDB" id="A0A5S6Q760"/>
<dbReference type="Proteomes" id="UP000046395">
    <property type="component" value="Unassembled WGS sequence"/>
</dbReference>
<evidence type="ECO:0000256" key="3">
    <source>
        <dbReference type="ARBA" id="ARBA00022598"/>
    </source>
</evidence>
<reference evidence="8" key="1">
    <citation type="submission" date="2019-12" db="UniProtKB">
        <authorList>
            <consortium name="WormBaseParasite"/>
        </authorList>
    </citation>
    <scope>IDENTIFICATION</scope>
</reference>
<dbReference type="Gene3D" id="3.30.300.30">
    <property type="match status" value="1"/>
</dbReference>
<dbReference type="InterPro" id="IPR000873">
    <property type="entry name" value="AMP-dep_synth/lig_dom"/>
</dbReference>
<organism evidence="7 8">
    <name type="scientific">Trichuris muris</name>
    <name type="common">Mouse whipworm</name>
    <dbReference type="NCBI Taxonomy" id="70415"/>
    <lineage>
        <taxon>Eukaryota</taxon>
        <taxon>Metazoa</taxon>
        <taxon>Ecdysozoa</taxon>
        <taxon>Nematoda</taxon>
        <taxon>Enoplea</taxon>
        <taxon>Dorylaimia</taxon>
        <taxon>Trichinellida</taxon>
        <taxon>Trichuridae</taxon>
        <taxon>Trichuris</taxon>
    </lineage>
</organism>
<dbReference type="InterPro" id="IPR042099">
    <property type="entry name" value="ANL_N_sf"/>
</dbReference>
<dbReference type="PANTHER" id="PTHR24096:SF149">
    <property type="entry name" value="AMP-BINDING DOMAIN-CONTAINING PROTEIN-RELATED"/>
    <property type="match status" value="1"/>
</dbReference>
<comment type="similarity">
    <text evidence="2">Belongs to the ATP-dependent AMP-binding enzyme family.</text>
</comment>